<reference evidence="3 4" key="1">
    <citation type="submission" date="2019-03" db="EMBL/GenBank/DDBJ databases">
        <title>Genomic Encyclopedia of Archaeal and Bacterial Type Strains, Phase II (KMG-II): from individual species to whole genera.</title>
        <authorList>
            <person name="Goeker M."/>
        </authorList>
    </citation>
    <scope>NUCLEOTIDE SEQUENCE [LARGE SCALE GENOMIC DNA]</scope>
    <source>
        <strain evidence="3 4">DSM 18435</strain>
    </source>
</reference>
<sequence length="426" mass="48783">MKNLLLSAMVLFLLASCTSEQKETITNPADYESFLGSAPAPTTSKYFELWNSKIKPDSLQLMSFGIVAQQYDKYFKETGDITYLKKAEQALEKAVEIAHVGRSGYYRALARNYISQHRFKEALQLAGKARAEGSGVRESQSLLFDIHMELGNYERAEVYLDSIKNMSDYGYLIRLAKWNDYKGDLDTTIRLMEQAAAKAEDAKNVSLMEWSYTNLADYYGHAGRISDSYTYYLKSLNLNPGSSYAKKGIAWIVFSYEKDAEEAMRILDSVTRTHQSPDYFLLKSEIANYMDDRQKQLKNLEKYMSLVRNDAYGEMYNAYNIKLYLDETDEIAEALDIARREVNNRPTPETYGLLAYAHLKAGEEKIARRIVEDHVKGKTFEPGILLQTAAIYKANGQEEEVRTLKEELLEATYELGPVTEQEIRRL</sequence>
<feature type="signal peptide" evidence="2">
    <location>
        <begin position="1"/>
        <end position="21"/>
    </location>
</feature>
<dbReference type="Gene3D" id="1.25.40.10">
    <property type="entry name" value="Tetratricopeptide repeat domain"/>
    <property type="match status" value="2"/>
</dbReference>
<dbReference type="InterPro" id="IPR019734">
    <property type="entry name" value="TPR_rpt"/>
</dbReference>
<dbReference type="OrthoDB" id="1399920at2"/>
<comment type="caution">
    <text evidence="3">The sequence shown here is derived from an EMBL/GenBank/DDBJ whole genome shotgun (WGS) entry which is preliminary data.</text>
</comment>
<dbReference type="InterPro" id="IPR011990">
    <property type="entry name" value="TPR-like_helical_dom_sf"/>
</dbReference>
<keyword evidence="4" id="KW-1185">Reference proteome</keyword>
<dbReference type="SUPFAM" id="SSF48452">
    <property type="entry name" value="TPR-like"/>
    <property type="match status" value="1"/>
</dbReference>
<dbReference type="RefSeq" id="WP_133644980.1">
    <property type="nucleotide sequence ID" value="NZ_SNYI01000003.1"/>
</dbReference>
<keyword evidence="1" id="KW-0802">TPR repeat</keyword>
<gene>
    <name evidence="3" type="ORF">CLV82_2865</name>
</gene>
<evidence type="ECO:0000256" key="1">
    <source>
        <dbReference type="PROSITE-ProRule" id="PRU00339"/>
    </source>
</evidence>
<name>A0A4R6TGN4_9FLAO</name>
<proteinExistence type="predicted"/>
<evidence type="ECO:0000313" key="4">
    <source>
        <dbReference type="Proteomes" id="UP000295468"/>
    </source>
</evidence>
<keyword evidence="2" id="KW-0732">Signal</keyword>
<accession>A0A4R6TGN4</accession>
<dbReference type="EMBL" id="SNYI01000003">
    <property type="protein sequence ID" value="TDQ29407.1"/>
    <property type="molecule type" value="Genomic_DNA"/>
</dbReference>
<evidence type="ECO:0000313" key="3">
    <source>
        <dbReference type="EMBL" id="TDQ29407.1"/>
    </source>
</evidence>
<evidence type="ECO:0008006" key="5">
    <source>
        <dbReference type="Google" id="ProtNLM"/>
    </source>
</evidence>
<dbReference type="PROSITE" id="PS51257">
    <property type="entry name" value="PROKAR_LIPOPROTEIN"/>
    <property type="match status" value="1"/>
</dbReference>
<organism evidence="3 4">
    <name type="scientific">Zeaxanthinibacter enoshimensis</name>
    <dbReference type="NCBI Taxonomy" id="392009"/>
    <lineage>
        <taxon>Bacteria</taxon>
        <taxon>Pseudomonadati</taxon>
        <taxon>Bacteroidota</taxon>
        <taxon>Flavobacteriia</taxon>
        <taxon>Flavobacteriales</taxon>
        <taxon>Flavobacteriaceae</taxon>
        <taxon>Zeaxanthinibacter</taxon>
    </lineage>
</organism>
<feature type="repeat" description="TPR" evidence="1">
    <location>
        <begin position="209"/>
        <end position="242"/>
    </location>
</feature>
<protein>
    <recommendedName>
        <fullName evidence="5">Tetratricopeptide repeat protein</fullName>
    </recommendedName>
</protein>
<evidence type="ECO:0000256" key="2">
    <source>
        <dbReference type="SAM" id="SignalP"/>
    </source>
</evidence>
<dbReference type="AlphaFoldDB" id="A0A4R6TGN4"/>
<dbReference type="PROSITE" id="PS50005">
    <property type="entry name" value="TPR"/>
    <property type="match status" value="1"/>
</dbReference>
<feature type="chain" id="PRO_5020419784" description="Tetratricopeptide repeat protein" evidence="2">
    <location>
        <begin position="22"/>
        <end position="426"/>
    </location>
</feature>
<dbReference type="Proteomes" id="UP000295468">
    <property type="component" value="Unassembled WGS sequence"/>
</dbReference>